<dbReference type="PANTHER" id="PTHR43616:SF5">
    <property type="entry name" value="GLYCEROL DEHYDROGENASE 1"/>
    <property type="match status" value="1"/>
</dbReference>
<dbReference type="InterPro" id="IPR016205">
    <property type="entry name" value="Glycerol_DH"/>
</dbReference>
<dbReference type="SUPFAM" id="SSF56796">
    <property type="entry name" value="Dehydroquinate synthase-like"/>
    <property type="match status" value="1"/>
</dbReference>
<dbReference type="GO" id="GO:0016614">
    <property type="term" value="F:oxidoreductase activity, acting on CH-OH group of donors"/>
    <property type="evidence" value="ECO:0007669"/>
    <property type="project" value="InterPro"/>
</dbReference>
<dbReference type="InterPro" id="IPR032837">
    <property type="entry name" value="G1PDH"/>
</dbReference>
<keyword evidence="6" id="KW-0520">NAD</keyword>
<dbReference type="GO" id="GO:0008654">
    <property type="term" value="P:phospholipid biosynthetic process"/>
    <property type="evidence" value="ECO:0007669"/>
    <property type="project" value="UniProtKB-KW"/>
</dbReference>
<evidence type="ECO:0000256" key="5">
    <source>
        <dbReference type="ARBA" id="ARBA00023002"/>
    </source>
</evidence>
<dbReference type="CDD" id="cd08175">
    <property type="entry name" value="G1PDH"/>
    <property type="match status" value="1"/>
</dbReference>
<accession>A0A5N3P825</accession>
<name>A0A5N3P825_9HYPH</name>
<evidence type="ECO:0000256" key="4">
    <source>
        <dbReference type="ARBA" id="ARBA00022857"/>
    </source>
</evidence>
<protein>
    <submittedName>
        <fullName evidence="10">sn-glycerol-1-phosphate dehydrogenase</fullName>
    </submittedName>
</protein>
<dbReference type="EMBL" id="VCMV01000026">
    <property type="protein sequence ID" value="KAB0265877.1"/>
    <property type="molecule type" value="Genomic_DNA"/>
</dbReference>
<evidence type="ECO:0000256" key="2">
    <source>
        <dbReference type="ARBA" id="ARBA00022516"/>
    </source>
</evidence>
<dbReference type="OrthoDB" id="8842430at2"/>
<dbReference type="RefSeq" id="WP_150946537.1">
    <property type="nucleotide sequence ID" value="NZ_VCMV01000026.1"/>
</dbReference>
<keyword evidence="11" id="KW-1185">Reference proteome</keyword>
<evidence type="ECO:0000256" key="9">
    <source>
        <dbReference type="ARBA" id="ARBA00023264"/>
    </source>
</evidence>
<dbReference type="GO" id="GO:0046872">
    <property type="term" value="F:metal ion binding"/>
    <property type="evidence" value="ECO:0007669"/>
    <property type="project" value="UniProtKB-KW"/>
</dbReference>
<reference evidence="10 11" key="1">
    <citation type="journal article" date="2019" name="Microorganisms">
        <title>Genome Insights into the Novel Species Microvirga brassicacearum, a Rapeseed Endophyte with Biotechnological Potential.</title>
        <authorList>
            <person name="Jimenez-Gomez A."/>
            <person name="Saati-Santamaria Z."/>
            <person name="Igual J.M."/>
            <person name="Rivas R."/>
            <person name="Mateos P.F."/>
            <person name="Garcia-Fraile P."/>
        </authorList>
    </citation>
    <scope>NUCLEOTIDE SEQUENCE [LARGE SCALE GENOMIC DNA]</scope>
    <source>
        <strain evidence="10 11">CDVBN77</strain>
    </source>
</reference>
<keyword evidence="5" id="KW-0560">Oxidoreductase</keyword>
<evidence type="ECO:0000256" key="7">
    <source>
        <dbReference type="ARBA" id="ARBA00023098"/>
    </source>
</evidence>
<gene>
    <name evidence="10" type="ORF">FEZ63_16725</name>
</gene>
<organism evidence="10 11">
    <name type="scientific">Microvirga brassicacearum</name>
    <dbReference type="NCBI Taxonomy" id="2580413"/>
    <lineage>
        <taxon>Bacteria</taxon>
        <taxon>Pseudomonadati</taxon>
        <taxon>Pseudomonadota</taxon>
        <taxon>Alphaproteobacteria</taxon>
        <taxon>Hyphomicrobiales</taxon>
        <taxon>Methylobacteriaceae</taxon>
        <taxon>Microvirga</taxon>
    </lineage>
</organism>
<keyword evidence="2" id="KW-0444">Lipid biosynthesis</keyword>
<dbReference type="Gene3D" id="3.40.50.1970">
    <property type="match status" value="1"/>
</dbReference>
<evidence type="ECO:0000256" key="1">
    <source>
        <dbReference type="ARBA" id="ARBA00022490"/>
    </source>
</evidence>
<sequence length="470" mass="49878">MAAQASILDQAVGKAAVTRNVVVASDALSALPDLLRDVPGGEVVVIADETTMNVAGRNVLSILADAGLSVGAPIVLEETPRLKPHARTSRAIAAALTDRVIPIAVGAGVVNDLAKYAAELAGRPYVCVATAASMDGYAASGAALLDDGFKRTLDCRPPVTVIADLDILSGAPRRMAGWGYGDLAGKIVAGADWILADALGEEAINREPFALVQGNVREWLSQPEAVAAGDKNALGDLMGGLLISGFAMQAHGNSRPASGAEHLISHVWEMERLTFRGEPAAHGACVGIGTVGILALYEWLLAQEISSTAIGTGGSSANQIEAEIAAGFPEQHLADSARAEMAIKLQGAKRRTERLRALASLWATLRAELRETCVPASEMERWLRAAGAPAHPHDLGVSLTKFAADYRRARLIRRRYTILDLLDDLGWLDRAIADLFSENGFWGRRSETGRMEAASAFRDDKQQTTWEKLP</sequence>
<evidence type="ECO:0000256" key="6">
    <source>
        <dbReference type="ARBA" id="ARBA00023027"/>
    </source>
</evidence>
<keyword evidence="9" id="KW-1208">Phospholipid metabolism</keyword>
<dbReference type="PANTHER" id="PTHR43616">
    <property type="entry name" value="GLYCEROL DEHYDROGENASE"/>
    <property type="match status" value="1"/>
</dbReference>
<evidence type="ECO:0000256" key="8">
    <source>
        <dbReference type="ARBA" id="ARBA00023209"/>
    </source>
</evidence>
<keyword evidence="3" id="KW-0479">Metal-binding</keyword>
<keyword evidence="1" id="KW-0963">Cytoplasm</keyword>
<evidence type="ECO:0000313" key="10">
    <source>
        <dbReference type="EMBL" id="KAB0265877.1"/>
    </source>
</evidence>
<keyword evidence="8" id="KW-0594">Phospholipid biosynthesis</keyword>
<evidence type="ECO:0000256" key="3">
    <source>
        <dbReference type="ARBA" id="ARBA00022723"/>
    </source>
</evidence>
<dbReference type="Proteomes" id="UP000325684">
    <property type="component" value="Unassembled WGS sequence"/>
</dbReference>
<keyword evidence="7" id="KW-0443">Lipid metabolism</keyword>
<dbReference type="AlphaFoldDB" id="A0A5N3P825"/>
<comment type="caution">
    <text evidence="10">The sequence shown here is derived from an EMBL/GenBank/DDBJ whole genome shotgun (WGS) entry which is preliminary data.</text>
</comment>
<evidence type="ECO:0000313" key="11">
    <source>
        <dbReference type="Proteomes" id="UP000325684"/>
    </source>
</evidence>
<proteinExistence type="predicted"/>
<dbReference type="Gene3D" id="1.20.1090.10">
    <property type="entry name" value="Dehydroquinate synthase-like - alpha domain"/>
    <property type="match status" value="1"/>
</dbReference>
<dbReference type="Pfam" id="PF13685">
    <property type="entry name" value="Fe-ADH_2"/>
    <property type="match status" value="1"/>
</dbReference>
<keyword evidence="4" id="KW-0521">NADP</keyword>